<dbReference type="InterPro" id="IPR036397">
    <property type="entry name" value="RNaseH_sf"/>
</dbReference>
<keyword evidence="3" id="KW-1185">Reference proteome</keyword>
<evidence type="ECO:0000256" key="1">
    <source>
        <dbReference type="SAM" id="MobiDB-lite"/>
    </source>
</evidence>
<reference evidence="2 3" key="1">
    <citation type="journal article" date="2022" name="Allergy">
        <title>Genome assembly and annotation of Periplaneta americana reveal a comprehensive cockroach allergen profile.</title>
        <authorList>
            <person name="Wang L."/>
            <person name="Xiong Q."/>
            <person name="Saelim N."/>
            <person name="Wang L."/>
            <person name="Nong W."/>
            <person name="Wan A.T."/>
            <person name="Shi M."/>
            <person name="Liu X."/>
            <person name="Cao Q."/>
            <person name="Hui J.H.L."/>
            <person name="Sookrung N."/>
            <person name="Leung T.F."/>
            <person name="Tungtrongchitr A."/>
            <person name="Tsui S.K.W."/>
        </authorList>
    </citation>
    <scope>NUCLEOTIDE SEQUENCE [LARGE SCALE GENOMIC DNA]</scope>
    <source>
        <strain evidence="2">PWHHKU_190912</strain>
    </source>
</reference>
<accession>A0ABQ8TNV7</accession>
<dbReference type="EMBL" id="JAJSOF020000005">
    <property type="protein sequence ID" value="KAJ4447601.1"/>
    <property type="molecule type" value="Genomic_DNA"/>
</dbReference>
<organism evidence="2 3">
    <name type="scientific">Periplaneta americana</name>
    <name type="common">American cockroach</name>
    <name type="synonym">Blatta americana</name>
    <dbReference type="NCBI Taxonomy" id="6978"/>
    <lineage>
        <taxon>Eukaryota</taxon>
        <taxon>Metazoa</taxon>
        <taxon>Ecdysozoa</taxon>
        <taxon>Arthropoda</taxon>
        <taxon>Hexapoda</taxon>
        <taxon>Insecta</taxon>
        <taxon>Pterygota</taxon>
        <taxon>Neoptera</taxon>
        <taxon>Polyneoptera</taxon>
        <taxon>Dictyoptera</taxon>
        <taxon>Blattodea</taxon>
        <taxon>Blattoidea</taxon>
        <taxon>Blattidae</taxon>
        <taxon>Blattinae</taxon>
        <taxon>Periplaneta</taxon>
    </lineage>
</organism>
<protein>
    <submittedName>
        <fullName evidence="2">Uncharacterized protein</fullName>
    </submittedName>
</protein>
<dbReference type="Gene3D" id="3.30.420.10">
    <property type="entry name" value="Ribonuclease H-like superfamily/Ribonuclease H"/>
    <property type="match status" value="1"/>
</dbReference>
<gene>
    <name evidence="2" type="ORF">ANN_09608</name>
</gene>
<proteinExistence type="predicted"/>
<feature type="region of interest" description="Disordered" evidence="1">
    <location>
        <begin position="1"/>
        <end position="54"/>
    </location>
</feature>
<evidence type="ECO:0000313" key="2">
    <source>
        <dbReference type="EMBL" id="KAJ4447601.1"/>
    </source>
</evidence>
<dbReference type="Proteomes" id="UP001148838">
    <property type="component" value="Unassembled WGS sequence"/>
</dbReference>
<comment type="caution">
    <text evidence="2">The sequence shown here is derived from an EMBL/GenBank/DDBJ whole genome shotgun (WGS) entry which is preliminary data.</text>
</comment>
<name>A0ABQ8TNV7_PERAM</name>
<sequence>MSPGSNTESYPAFAHIGLRENPGKKPQPGNLPRQDSNPGHLVSRPDALTVTPQSGYEKKYQREVAVPRIPWKNLLNQGISTTHQTMTADAYSSLMLAGKVFQTLGRAIVKEDEYEEVRWDGLWAEPLSAPLPPLSLSLSLFKKFLSSGERFGNDEDLKTSVTRWFHSQAAEFYDRGIQKLIPRYDKCLNSDGGYVEK</sequence>
<evidence type="ECO:0000313" key="3">
    <source>
        <dbReference type="Proteomes" id="UP001148838"/>
    </source>
</evidence>